<evidence type="ECO:0000256" key="2">
    <source>
        <dbReference type="ARBA" id="ARBA00022741"/>
    </source>
</evidence>
<evidence type="ECO:0000256" key="5">
    <source>
        <dbReference type="PROSITE-ProRule" id="PRU10141"/>
    </source>
</evidence>
<dbReference type="InterPro" id="IPR002372">
    <property type="entry name" value="PQQ_rpt_dom"/>
</dbReference>
<dbReference type="CDD" id="cd14014">
    <property type="entry name" value="STKc_PknB_like"/>
    <property type="match status" value="1"/>
</dbReference>
<keyword evidence="2 5" id="KW-0547">Nucleotide-binding</keyword>
<evidence type="ECO:0000256" key="3">
    <source>
        <dbReference type="ARBA" id="ARBA00022777"/>
    </source>
</evidence>
<dbReference type="RefSeq" id="WP_151968834.1">
    <property type="nucleotide sequence ID" value="NZ_AP019860.1"/>
</dbReference>
<dbReference type="Proteomes" id="UP000326354">
    <property type="component" value="Chromosome"/>
</dbReference>
<name>A0A5S9F4K8_UABAM</name>
<dbReference type="Pfam" id="PF00069">
    <property type="entry name" value="Pkinase"/>
    <property type="match status" value="1"/>
</dbReference>
<evidence type="ECO:0000256" key="6">
    <source>
        <dbReference type="SAM" id="Phobius"/>
    </source>
</evidence>
<evidence type="ECO:0000256" key="1">
    <source>
        <dbReference type="ARBA" id="ARBA00022679"/>
    </source>
</evidence>
<dbReference type="SUPFAM" id="SSF56112">
    <property type="entry name" value="Protein kinase-like (PK-like)"/>
    <property type="match status" value="1"/>
</dbReference>
<dbReference type="PROSITE" id="PS50011">
    <property type="entry name" value="PROTEIN_KINASE_DOM"/>
    <property type="match status" value="1"/>
</dbReference>
<dbReference type="SMART" id="SM00220">
    <property type="entry name" value="S_TKc"/>
    <property type="match status" value="1"/>
</dbReference>
<dbReference type="Gene3D" id="2.130.10.10">
    <property type="entry name" value="YVTN repeat-like/Quinoprotein amine dehydrogenase"/>
    <property type="match status" value="1"/>
</dbReference>
<keyword evidence="1" id="KW-0808">Transferase</keyword>
<gene>
    <name evidence="8" type="ORF">UABAM_03060</name>
</gene>
<dbReference type="InterPro" id="IPR017441">
    <property type="entry name" value="Protein_kinase_ATP_BS"/>
</dbReference>
<sequence length="902" mass="103240">MESTPTTQQKKFGKYVIEKELGRGGMGVVYKAYDLQLQRYVALKILLNVNQKSIRRLQNESVAMANIDHPNITRFYEFGSTPQPHFTMEFIEGTTLKALIAQKKIKQLFLINTLITVCDCLQEVHDKKILHRDLKPENIMVTKDGTPKIMDFGLAKFTNDETSNLSKTGDIVGTVHYMAPEQISGNVGMASDIYAVGATMYEALTFQKLFDGVSQANLIFQVLQVEPIPPREINPKISADLEEVCLKCLAKKPEMRYRNFRQLSTHLRKIKELRKSGASNTSKKLPSRKMVKLTDWIIRKRFPIIFALVLCISLCTNVYSFFAQNNYLQKSIAVISPNFLKGEKSKTVSLSTGTIALEISLPQGITEIQFLGKKIAWNQKETLFVQEIPLNFGENIIEITFLHKSGRYYKLQRKLKRPKEVNSVLFSKNTKRLRKAYNGNMSPLELKWKFSTSKSAVTFSPLVVKERILFGDTDGIFYCVDDSGKLMWKFTSSDSIYGYGSVFDNIVYFGNRSGDLYGLDIYTGQQLFHHSLGQPQRFSPLVKNDVIYVNTELENFYAIDLKTSQKIWRYKSHSDQEFYNSPAFYKDSIILPGYLGEMFCLDCKTGKERWKAKISERCYSSPMVIGDIIYVTAKDSLYAINAKKGNQLWRLAPTEKHRIGGTGVYDHRSNTMVIVDNEGYIFIIDLKKPEVKKIIRPKNDQEVWSSPQIVGNDIFIHSQNLFYSLNLATQRITNYHTIANKQDYYEYSSPTIHNKTLYVGSADGFLYAYKPRKITHYSFQVNIVSGRLIGRTYDGSFSYDPTQLTGKGTEKIPTQATKFVFHGKTFYKLGNLTFEDGKLRYLHLGGSNKDFNFGINSGFGRSRKHFLNSAEQFIFDEKNSFFAYTYKGRINGAGKVKYTPQR</sequence>
<dbReference type="InterPro" id="IPR008271">
    <property type="entry name" value="Ser/Thr_kinase_AS"/>
</dbReference>
<evidence type="ECO:0000256" key="4">
    <source>
        <dbReference type="ARBA" id="ARBA00022840"/>
    </source>
</evidence>
<keyword evidence="6" id="KW-1133">Transmembrane helix</keyword>
<accession>A0A5S9F4K8</accession>
<dbReference type="InterPro" id="IPR000719">
    <property type="entry name" value="Prot_kinase_dom"/>
</dbReference>
<dbReference type="PANTHER" id="PTHR43289:SF6">
    <property type="entry name" value="SERINE_THREONINE-PROTEIN KINASE NEKL-3"/>
    <property type="match status" value="1"/>
</dbReference>
<feature type="binding site" evidence="5">
    <location>
        <position position="44"/>
    </location>
    <ligand>
        <name>ATP</name>
        <dbReference type="ChEBI" id="CHEBI:30616"/>
    </ligand>
</feature>
<dbReference type="GO" id="GO:0004674">
    <property type="term" value="F:protein serine/threonine kinase activity"/>
    <property type="evidence" value="ECO:0007669"/>
    <property type="project" value="TreeGrafter"/>
</dbReference>
<dbReference type="Pfam" id="PF13360">
    <property type="entry name" value="PQQ_2"/>
    <property type="match status" value="2"/>
</dbReference>
<keyword evidence="6" id="KW-0472">Membrane</keyword>
<dbReference type="GO" id="GO:0005524">
    <property type="term" value="F:ATP binding"/>
    <property type="evidence" value="ECO:0007669"/>
    <property type="project" value="UniProtKB-UniRule"/>
</dbReference>
<protein>
    <submittedName>
        <fullName evidence="8">Protein kinase</fullName>
    </submittedName>
</protein>
<organism evidence="8 9">
    <name type="scientific">Uabimicrobium amorphum</name>
    <dbReference type="NCBI Taxonomy" id="2596890"/>
    <lineage>
        <taxon>Bacteria</taxon>
        <taxon>Pseudomonadati</taxon>
        <taxon>Planctomycetota</taxon>
        <taxon>Candidatus Uabimicrobiia</taxon>
        <taxon>Candidatus Uabimicrobiales</taxon>
        <taxon>Candidatus Uabimicrobiaceae</taxon>
        <taxon>Candidatus Uabimicrobium</taxon>
    </lineage>
</organism>
<dbReference type="Gene3D" id="1.10.510.10">
    <property type="entry name" value="Transferase(Phosphotransferase) domain 1"/>
    <property type="match status" value="1"/>
</dbReference>
<reference evidence="8 9" key="1">
    <citation type="submission" date="2019-08" db="EMBL/GenBank/DDBJ databases">
        <title>Complete genome sequence of Candidatus Uab amorphum.</title>
        <authorList>
            <person name="Shiratori T."/>
            <person name="Suzuki S."/>
            <person name="Kakizawa Y."/>
            <person name="Ishida K."/>
        </authorList>
    </citation>
    <scope>NUCLEOTIDE SEQUENCE [LARGE SCALE GENOMIC DNA]</scope>
    <source>
        <strain evidence="8 9">SRT547</strain>
    </source>
</reference>
<proteinExistence type="predicted"/>
<dbReference type="PROSITE" id="PS00107">
    <property type="entry name" value="PROTEIN_KINASE_ATP"/>
    <property type="match status" value="1"/>
</dbReference>
<evidence type="ECO:0000313" key="8">
    <source>
        <dbReference type="EMBL" id="BBM84699.1"/>
    </source>
</evidence>
<dbReference type="InterPro" id="IPR018391">
    <property type="entry name" value="PQQ_b-propeller_rpt"/>
</dbReference>
<dbReference type="PANTHER" id="PTHR43289">
    <property type="entry name" value="MITOGEN-ACTIVATED PROTEIN KINASE KINASE KINASE 20-RELATED"/>
    <property type="match status" value="1"/>
</dbReference>
<feature type="domain" description="Protein kinase" evidence="7">
    <location>
        <begin position="15"/>
        <end position="269"/>
    </location>
</feature>
<evidence type="ECO:0000259" key="7">
    <source>
        <dbReference type="PROSITE" id="PS50011"/>
    </source>
</evidence>
<keyword evidence="4 5" id="KW-0067">ATP-binding</keyword>
<dbReference type="InterPro" id="IPR011009">
    <property type="entry name" value="Kinase-like_dom_sf"/>
</dbReference>
<keyword evidence="6" id="KW-0812">Transmembrane</keyword>
<dbReference type="AlphaFoldDB" id="A0A5S9F4K8"/>
<keyword evidence="9" id="KW-1185">Reference proteome</keyword>
<dbReference type="Gene3D" id="3.30.200.20">
    <property type="entry name" value="Phosphorylase Kinase, domain 1"/>
    <property type="match status" value="1"/>
</dbReference>
<evidence type="ECO:0000313" key="9">
    <source>
        <dbReference type="Proteomes" id="UP000326354"/>
    </source>
</evidence>
<dbReference type="InterPro" id="IPR015943">
    <property type="entry name" value="WD40/YVTN_repeat-like_dom_sf"/>
</dbReference>
<dbReference type="EMBL" id="AP019860">
    <property type="protein sequence ID" value="BBM84699.1"/>
    <property type="molecule type" value="Genomic_DNA"/>
</dbReference>
<keyword evidence="3 8" id="KW-0418">Kinase</keyword>
<dbReference type="OrthoDB" id="256225at2"/>
<dbReference type="SUPFAM" id="SSF50998">
    <property type="entry name" value="Quinoprotein alcohol dehydrogenase-like"/>
    <property type="match status" value="1"/>
</dbReference>
<dbReference type="KEGG" id="uam:UABAM_03060"/>
<feature type="transmembrane region" description="Helical" evidence="6">
    <location>
        <begin position="302"/>
        <end position="322"/>
    </location>
</feature>
<dbReference type="SMART" id="SM00564">
    <property type="entry name" value="PQQ"/>
    <property type="match status" value="6"/>
</dbReference>
<dbReference type="Gene3D" id="2.40.128.630">
    <property type="match status" value="1"/>
</dbReference>
<dbReference type="PROSITE" id="PS00108">
    <property type="entry name" value="PROTEIN_KINASE_ST"/>
    <property type="match status" value="1"/>
</dbReference>
<dbReference type="InterPro" id="IPR011047">
    <property type="entry name" value="Quinoprotein_ADH-like_sf"/>
</dbReference>